<comment type="caution">
    <text evidence="2">The sequence shown here is derived from an EMBL/GenBank/DDBJ whole genome shotgun (WGS) entry which is preliminary data.</text>
</comment>
<dbReference type="EMBL" id="WEGH01000001">
    <property type="protein sequence ID" value="MQY02740.1"/>
    <property type="molecule type" value="Genomic_DNA"/>
</dbReference>
<feature type="region of interest" description="Disordered" evidence="1">
    <location>
        <begin position="82"/>
        <end position="220"/>
    </location>
</feature>
<protein>
    <submittedName>
        <fullName evidence="2">Uncharacterized protein</fullName>
    </submittedName>
</protein>
<name>A0A7K0BNG9_9ACTN</name>
<organism evidence="2 3">
    <name type="scientific">Actinomadura macrotermitis</name>
    <dbReference type="NCBI Taxonomy" id="2585200"/>
    <lineage>
        <taxon>Bacteria</taxon>
        <taxon>Bacillati</taxon>
        <taxon>Actinomycetota</taxon>
        <taxon>Actinomycetes</taxon>
        <taxon>Streptosporangiales</taxon>
        <taxon>Thermomonosporaceae</taxon>
        <taxon>Actinomadura</taxon>
    </lineage>
</organism>
<dbReference type="OrthoDB" id="3483857at2"/>
<dbReference type="AlphaFoldDB" id="A0A7K0BNG9"/>
<gene>
    <name evidence="2" type="ORF">ACRB68_07750</name>
</gene>
<sequence length="220" mass="22182">MTTDPHDEHGEVLRRALNAEAGEVIPSADGLERIRARIEERRQRRFGWAWFTANWGRPVLAVGAAVAIAGIGVSAPQTLHIIQTGGNGDSGHGHHSPEGADGAQSVVPGTQPPVPPGPGSTSVPTYPSSPTSASPSGSPTCPPPAGASPTTRTSPQPGTKGGKPKKACPTPSPTVTPTPQPTVAPPSPTPQPSVTPTPEPSGTPVGSGEANNSNLTTTTP</sequence>
<feature type="compositionally biased region" description="Pro residues" evidence="1">
    <location>
        <begin position="170"/>
        <end position="201"/>
    </location>
</feature>
<feature type="compositionally biased region" description="Polar residues" evidence="1">
    <location>
        <begin position="209"/>
        <end position="220"/>
    </location>
</feature>
<dbReference type="Proteomes" id="UP000487268">
    <property type="component" value="Unassembled WGS sequence"/>
</dbReference>
<proteinExistence type="predicted"/>
<keyword evidence="3" id="KW-1185">Reference proteome</keyword>
<feature type="compositionally biased region" description="Low complexity" evidence="1">
    <location>
        <begin position="147"/>
        <end position="158"/>
    </location>
</feature>
<accession>A0A7K0BNG9</accession>
<feature type="compositionally biased region" description="Low complexity" evidence="1">
    <location>
        <begin position="119"/>
        <end position="139"/>
    </location>
</feature>
<evidence type="ECO:0000256" key="1">
    <source>
        <dbReference type="SAM" id="MobiDB-lite"/>
    </source>
</evidence>
<dbReference type="RefSeq" id="WP_153530849.1">
    <property type="nucleotide sequence ID" value="NZ_WEGH01000001.1"/>
</dbReference>
<reference evidence="2 3" key="1">
    <citation type="submission" date="2019-10" db="EMBL/GenBank/DDBJ databases">
        <title>Actinomadura rubteroloni sp. nov. and Actinomadura macrotermitis sp. nov., isolated from the gut of fungus growing-termite Macrotermes natalensis.</title>
        <authorList>
            <person name="Benndorf R."/>
            <person name="Martin K."/>
            <person name="Kuefner M."/>
            <person name="De Beer W."/>
            <person name="Kaster A.-K."/>
            <person name="Vollmers J."/>
            <person name="Poulsen M."/>
            <person name="Beemelmanns C."/>
        </authorList>
    </citation>
    <scope>NUCLEOTIDE SEQUENCE [LARGE SCALE GENOMIC DNA]</scope>
    <source>
        <strain evidence="2 3">RB68</strain>
    </source>
</reference>
<evidence type="ECO:0000313" key="2">
    <source>
        <dbReference type="EMBL" id="MQY02740.1"/>
    </source>
</evidence>
<evidence type="ECO:0000313" key="3">
    <source>
        <dbReference type="Proteomes" id="UP000487268"/>
    </source>
</evidence>